<dbReference type="InterPro" id="IPR000477">
    <property type="entry name" value="RT_dom"/>
</dbReference>
<dbReference type="Gene3D" id="3.30.70.270">
    <property type="match status" value="1"/>
</dbReference>
<feature type="domain" description="Reverse transcriptase" evidence="1">
    <location>
        <begin position="303"/>
        <end position="554"/>
    </location>
</feature>
<keyword evidence="3" id="KW-1185">Reference proteome</keyword>
<dbReference type="PRINTS" id="PR01345">
    <property type="entry name" value="CERVTRCPTASE"/>
</dbReference>
<name>A0A8R1DEF6_CAEJA</name>
<dbReference type="EnsemblMetazoa" id="CJA00150.1">
    <property type="protein sequence ID" value="CJA00150.1"/>
    <property type="gene ID" value="WBGene00119354"/>
</dbReference>
<sequence>MTADDKYCAKIVSFISSKGLKQHVLDPTRYNPDNILDLCLSNTSIISDVKVGELFSDHRLLTITLSISIKRQVVTRSVLNFKNADYTAINYYLSNINWNYILSSAGATMMYDSFLQILMNLINIFVPTIVIKPFVRRHGMAIMKLQKSKLKIWRLEGNSIAYKEASNMLKKELLLEDQCNTEKCLVNGSSNDFYRFINKRMHVTEDVGLLVNKNRNIIEDYEKAEIFSSTFAEVFTEDNGIFPIMNENVRTNLSDMVFEPYMVERELSIMKSRCNTSPDDVPAIFLKRLCTSIALPLSIIFNASMRSGDVPMLWKEAIVKPLYKKGGRTDPCNYRPISLTSSVSKTMERLIRRNIVSYLNKHSLLHDSQFGFRNNRSTESQLLEYNRKLLGHCISNKSSLAVYIDFRKAFDKVSIPKLIAKLKYYGIRGNVSKWLENFLTGRTQKIRINNAISEPMVVTSGVPQGSVLGPLLFIMFINDIGNNLESDFLLYADDLKLFGTNPDSIAKDLVTISSWCDNWQMTVAPNKCECIRFSHMKKYAKLRPPALSIDGVCIPSTCLIRDLGVLYSSNLSFATHIDKITGNAHRRVNILFNILRHSSRDIIIKCYQIYVRPLLEYASIIFNPVQKELIRRLESVQKSTIYRCYRKFGIEYISYFDCLQELELQSLEYRRLIIDLVFIYKSIVTKEVAAMNNLSCELANLTNLRRHKYYLRSSLPNSSKCFSQFISNRSLNCWNSLPHTIFPIKLSSRSCKNNLASQSLEKYLVLNSSNF</sequence>
<dbReference type="SUPFAM" id="SSF56672">
    <property type="entry name" value="DNA/RNA polymerases"/>
    <property type="match status" value="1"/>
</dbReference>
<evidence type="ECO:0000313" key="3">
    <source>
        <dbReference type="Proteomes" id="UP000005237"/>
    </source>
</evidence>
<dbReference type="PANTHER" id="PTHR33332">
    <property type="entry name" value="REVERSE TRANSCRIPTASE DOMAIN-CONTAINING PROTEIN"/>
    <property type="match status" value="1"/>
</dbReference>
<dbReference type="Proteomes" id="UP000005237">
    <property type="component" value="Unassembled WGS sequence"/>
</dbReference>
<protein>
    <submittedName>
        <fullName evidence="2">Reverse transcriptase domain-containing protein</fullName>
    </submittedName>
</protein>
<dbReference type="PROSITE" id="PS50878">
    <property type="entry name" value="RT_POL"/>
    <property type="match status" value="1"/>
</dbReference>
<proteinExistence type="predicted"/>
<dbReference type="InterPro" id="IPR043502">
    <property type="entry name" value="DNA/RNA_pol_sf"/>
</dbReference>
<reference evidence="3" key="1">
    <citation type="submission" date="2010-08" db="EMBL/GenBank/DDBJ databases">
        <authorList>
            <consortium name="Caenorhabditis japonica Sequencing Consortium"/>
            <person name="Wilson R.K."/>
        </authorList>
    </citation>
    <scope>NUCLEOTIDE SEQUENCE [LARGE SCALE GENOMIC DNA]</scope>
    <source>
        <strain evidence="3">DF5081</strain>
    </source>
</reference>
<organism evidence="2 3">
    <name type="scientific">Caenorhabditis japonica</name>
    <dbReference type="NCBI Taxonomy" id="281687"/>
    <lineage>
        <taxon>Eukaryota</taxon>
        <taxon>Metazoa</taxon>
        <taxon>Ecdysozoa</taxon>
        <taxon>Nematoda</taxon>
        <taxon>Chromadorea</taxon>
        <taxon>Rhabditida</taxon>
        <taxon>Rhabditina</taxon>
        <taxon>Rhabditomorpha</taxon>
        <taxon>Rhabditoidea</taxon>
        <taxon>Rhabditidae</taxon>
        <taxon>Peloderinae</taxon>
        <taxon>Caenorhabditis</taxon>
    </lineage>
</organism>
<dbReference type="AlphaFoldDB" id="A0A8R1DEF6"/>
<reference evidence="2" key="2">
    <citation type="submission" date="2022-06" db="UniProtKB">
        <authorList>
            <consortium name="EnsemblMetazoa"/>
        </authorList>
    </citation>
    <scope>IDENTIFICATION</scope>
    <source>
        <strain evidence="2">DF5081</strain>
    </source>
</reference>
<dbReference type="InterPro" id="IPR043128">
    <property type="entry name" value="Rev_trsase/Diguanyl_cyclase"/>
</dbReference>
<accession>A0A8R1DEF6</accession>
<evidence type="ECO:0000313" key="2">
    <source>
        <dbReference type="EnsemblMetazoa" id="CJA00150.1"/>
    </source>
</evidence>
<dbReference type="CDD" id="cd01650">
    <property type="entry name" value="RT_nLTR_like"/>
    <property type="match status" value="1"/>
</dbReference>
<dbReference type="Pfam" id="PF00078">
    <property type="entry name" value="RVT_1"/>
    <property type="match status" value="1"/>
</dbReference>
<evidence type="ECO:0000259" key="1">
    <source>
        <dbReference type="PROSITE" id="PS50878"/>
    </source>
</evidence>